<proteinExistence type="inferred from homology"/>
<dbReference type="Pfam" id="PF03720">
    <property type="entry name" value="UDPG_MGDP_dh_C"/>
    <property type="match status" value="1"/>
</dbReference>
<evidence type="ECO:0000259" key="8">
    <source>
        <dbReference type="SMART" id="SM00984"/>
    </source>
</evidence>
<dbReference type="RefSeq" id="WP_204695462.1">
    <property type="nucleotide sequence ID" value="NZ_JAFBEC010000001.1"/>
</dbReference>
<evidence type="ECO:0000313" key="10">
    <source>
        <dbReference type="Proteomes" id="UP000741863"/>
    </source>
</evidence>
<keyword evidence="5 7" id="KW-0520">NAD</keyword>
<dbReference type="PANTHER" id="PTHR43750">
    <property type="entry name" value="UDP-GLUCOSE 6-DEHYDROGENASE TUAD"/>
    <property type="match status" value="1"/>
</dbReference>
<dbReference type="EC" id="1.1.1.22" evidence="3 7"/>
<dbReference type="SUPFAM" id="SSF52413">
    <property type="entry name" value="UDP-glucose/GDP-mannose dehydrogenase C-terminal domain"/>
    <property type="match status" value="1"/>
</dbReference>
<comment type="pathway">
    <text evidence="1">Nucleotide-sugar biosynthesis; UDP-alpha-D-glucuronate biosynthesis; UDP-alpha-D-glucuronate from UDP-alpha-D-glucose: step 1/1.</text>
</comment>
<dbReference type="InterPro" id="IPR001732">
    <property type="entry name" value="UDP-Glc/GDP-Man_DH_N"/>
</dbReference>
<dbReference type="NCBIfam" id="TIGR03026">
    <property type="entry name" value="NDP-sugDHase"/>
    <property type="match status" value="1"/>
</dbReference>
<dbReference type="SUPFAM" id="SSF51735">
    <property type="entry name" value="NAD(P)-binding Rossmann-fold domains"/>
    <property type="match status" value="1"/>
</dbReference>
<dbReference type="InterPro" id="IPR017476">
    <property type="entry name" value="UDP-Glc/GDP-Man"/>
</dbReference>
<dbReference type="EMBL" id="JAFBEC010000001">
    <property type="protein sequence ID" value="MBM7631307.1"/>
    <property type="molecule type" value="Genomic_DNA"/>
</dbReference>
<dbReference type="Pfam" id="PF00984">
    <property type="entry name" value="UDPG_MGDP_dh"/>
    <property type="match status" value="1"/>
</dbReference>
<dbReference type="InterPro" id="IPR008927">
    <property type="entry name" value="6-PGluconate_DH-like_C_sf"/>
</dbReference>
<dbReference type="InterPro" id="IPR036291">
    <property type="entry name" value="NAD(P)-bd_dom_sf"/>
</dbReference>
<evidence type="ECO:0000256" key="4">
    <source>
        <dbReference type="ARBA" id="ARBA00023002"/>
    </source>
</evidence>
<keyword evidence="10" id="KW-1185">Reference proteome</keyword>
<organism evidence="9 10">
    <name type="scientific">Geomicrobium sediminis</name>
    <dbReference type="NCBI Taxonomy" id="1347788"/>
    <lineage>
        <taxon>Bacteria</taxon>
        <taxon>Bacillati</taxon>
        <taxon>Bacillota</taxon>
        <taxon>Bacilli</taxon>
        <taxon>Bacillales</taxon>
        <taxon>Geomicrobium</taxon>
    </lineage>
</organism>
<dbReference type="PIRSF" id="PIRSF000124">
    <property type="entry name" value="UDPglc_GDPman_dh"/>
    <property type="match status" value="1"/>
</dbReference>
<dbReference type="PIRSF" id="PIRSF500134">
    <property type="entry name" value="UDPglc_DH_bac"/>
    <property type="match status" value="1"/>
</dbReference>
<gene>
    <name evidence="9" type="ORF">JOD17_000398</name>
</gene>
<dbReference type="Gene3D" id="1.20.5.100">
    <property type="entry name" value="Cytochrome c1, transmembrane anchor, C-terminal"/>
    <property type="match status" value="1"/>
</dbReference>
<evidence type="ECO:0000256" key="6">
    <source>
        <dbReference type="ARBA" id="ARBA00047473"/>
    </source>
</evidence>
<comment type="caution">
    <text evidence="9">The sequence shown here is derived from an EMBL/GenBank/DDBJ whole genome shotgun (WGS) entry which is preliminary data.</text>
</comment>
<dbReference type="Proteomes" id="UP000741863">
    <property type="component" value="Unassembled WGS sequence"/>
</dbReference>
<evidence type="ECO:0000256" key="2">
    <source>
        <dbReference type="ARBA" id="ARBA00006601"/>
    </source>
</evidence>
<comment type="catalytic activity">
    <reaction evidence="6 7">
        <text>UDP-alpha-D-glucose + 2 NAD(+) + H2O = UDP-alpha-D-glucuronate + 2 NADH + 3 H(+)</text>
        <dbReference type="Rhea" id="RHEA:23596"/>
        <dbReference type="ChEBI" id="CHEBI:15377"/>
        <dbReference type="ChEBI" id="CHEBI:15378"/>
        <dbReference type="ChEBI" id="CHEBI:57540"/>
        <dbReference type="ChEBI" id="CHEBI:57945"/>
        <dbReference type="ChEBI" id="CHEBI:58052"/>
        <dbReference type="ChEBI" id="CHEBI:58885"/>
        <dbReference type="EC" id="1.1.1.22"/>
    </reaction>
</comment>
<dbReference type="Pfam" id="PF03721">
    <property type="entry name" value="UDPG_MGDP_dh_N"/>
    <property type="match status" value="1"/>
</dbReference>
<dbReference type="SUPFAM" id="SSF48179">
    <property type="entry name" value="6-phosphogluconate dehydrogenase C-terminal domain-like"/>
    <property type="match status" value="1"/>
</dbReference>
<accession>A0ABS2P7P2</accession>
<dbReference type="PANTHER" id="PTHR43750:SF3">
    <property type="entry name" value="UDP-GLUCOSE 6-DEHYDROGENASE TUAD"/>
    <property type="match status" value="1"/>
</dbReference>
<evidence type="ECO:0000256" key="5">
    <source>
        <dbReference type="ARBA" id="ARBA00023027"/>
    </source>
</evidence>
<reference evidence="9 10" key="1">
    <citation type="submission" date="2021-01" db="EMBL/GenBank/DDBJ databases">
        <title>Genomic Encyclopedia of Type Strains, Phase IV (KMG-IV): sequencing the most valuable type-strain genomes for metagenomic binning, comparative biology and taxonomic classification.</title>
        <authorList>
            <person name="Goeker M."/>
        </authorList>
    </citation>
    <scope>NUCLEOTIDE SEQUENCE [LARGE SCALE GENOMIC DNA]</scope>
    <source>
        <strain evidence="9 10">DSM 25540</strain>
    </source>
</reference>
<dbReference type="InterPro" id="IPR028357">
    <property type="entry name" value="UDPglc_DH_bac"/>
</dbReference>
<protein>
    <recommendedName>
        <fullName evidence="3 7">UDP-glucose 6-dehydrogenase</fullName>
        <ecNumber evidence="3 7">1.1.1.22</ecNumber>
    </recommendedName>
</protein>
<feature type="domain" description="UDP-glucose/GDP-mannose dehydrogenase C-terminal" evidence="8">
    <location>
        <begin position="317"/>
        <end position="419"/>
    </location>
</feature>
<sequence length="436" mass="47548">MKLTIVGTGYVGLVSGVCFSELGHEVVCIDKMEDKVAQLRSGKSPIYEPGLEELLQKNIQAGRLTFDTDLSTSAPSSDVIMIAVGTPQAEDGSADMKYVHTVAKEIGQALPSTGQYVVVNKSTVPVGTADQVKEIIHNMNEDVDVAVCSVPEFLREGSAVKDTMNPDRIVIGTSIPWAKARLVQLHEKLATGDKIVITNEKSAEMIKYAANSFLATKISFINEMANISEHVGANIDDVVRGIGSDRRISPHFLNAGLGYGGSCFPKDVKALANMAETHNYEPQMLYAADRINERQRFKPLDQLLKKFNGSIEGKQIAILGLAFKPNTDDMRYAPSIDIIHELVKAGSIVRAHDPIAQNAAKPFLPNNVTLVETMEETYAHADAVILITEWAEYKSIDPTDLLAQMRGNFVIDGRNAFDADAYKNAGIDYYGIGRNS</sequence>
<dbReference type="Gene3D" id="3.40.50.720">
    <property type="entry name" value="NAD(P)-binding Rossmann-like Domain"/>
    <property type="match status" value="2"/>
</dbReference>
<dbReference type="InterPro" id="IPR036220">
    <property type="entry name" value="UDP-Glc/GDP-Man_DH_C_sf"/>
</dbReference>
<dbReference type="InterPro" id="IPR014026">
    <property type="entry name" value="UDP-Glc/GDP-Man_DH_dimer"/>
</dbReference>
<dbReference type="GO" id="GO:0003979">
    <property type="term" value="F:UDP-glucose 6-dehydrogenase activity"/>
    <property type="evidence" value="ECO:0007669"/>
    <property type="project" value="UniProtKB-EC"/>
</dbReference>
<evidence type="ECO:0000256" key="3">
    <source>
        <dbReference type="ARBA" id="ARBA00012954"/>
    </source>
</evidence>
<dbReference type="InterPro" id="IPR014027">
    <property type="entry name" value="UDP-Glc/GDP-Man_DH_C"/>
</dbReference>
<name>A0ABS2P7P2_9BACL</name>
<evidence type="ECO:0000313" key="9">
    <source>
        <dbReference type="EMBL" id="MBM7631307.1"/>
    </source>
</evidence>
<comment type="similarity">
    <text evidence="2 7">Belongs to the UDP-glucose/GDP-mannose dehydrogenase family.</text>
</comment>
<evidence type="ECO:0000256" key="7">
    <source>
        <dbReference type="PIRNR" id="PIRNR000124"/>
    </source>
</evidence>
<evidence type="ECO:0000256" key="1">
    <source>
        <dbReference type="ARBA" id="ARBA00004701"/>
    </source>
</evidence>
<dbReference type="SMART" id="SM00984">
    <property type="entry name" value="UDPG_MGDP_dh_C"/>
    <property type="match status" value="1"/>
</dbReference>
<keyword evidence="4 7" id="KW-0560">Oxidoreductase</keyword>